<dbReference type="Proteomes" id="UP000602050">
    <property type="component" value="Unassembled WGS sequence"/>
</dbReference>
<dbReference type="GO" id="GO:0070205">
    <property type="term" value="F:2-succinyl-6-hydroxy-2,4-cyclohexadiene-1-carboxylate synthase activity"/>
    <property type="evidence" value="ECO:0007669"/>
    <property type="project" value="UniProtKB-UniRule"/>
</dbReference>
<reference evidence="5" key="1">
    <citation type="journal article" date="2014" name="Int. J. Syst. Evol. Microbiol.">
        <title>Complete genome sequence of Corynebacterium casei LMG S-19264T (=DSM 44701T), isolated from a smear-ripened cheese.</title>
        <authorList>
            <consortium name="US DOE Joint Genome Institute (JGI-PGF)"/>
            <person name="Walter F."/>
            <person name="Albersmeier A."/>
            <person name="Kalinowski J."/>
            <person name="Ruckert C."/>
        </authorList>
    </citation>
    <scope>NUCLEOTIDE SEQUENCE</scope>
    <source>
        <strain evidence="5">CGMCC 1.12360</strain>
    </source>
</reference>
<dbReference type="EC" id="4.2.99.20" evidence="3"/>
<dbReference type="Gene3D" id="3.40.50.1820">
    <property type="entry name" value="alpha/beta hydrolase"/>
    <property type="match status" value="1"/>
</dbReference>
<comment type="pathway">
    <text evidence="3">Quinol/quinone metabolism; 1,4-dihydroxy-2-naphthoate biosynthesis; 1,4-dihydroxy-2-naphthoate from chorismate: step 3/7.</text>
</comment>
<feature type="domain" description="AB hydrolase-1" evidence="4">
    <location>
        <begin position="20"/>
        <end position="252"/>
    </location>
</feature>
<dbReference type="InterPro" id="IPR029058">
    <property type="entry name" value="AB_hydrolase_fold"/>
</dbReference>
<comment type="caution">
    <text evidence="5">The sequence shown here is derived from an EMBL/GenBank/DDBJ whole genome shotgun (WGS) entry which is preliminary data.</text>
</comment>
<dbReference type="SUPFAM" id="SSF53474">
    <property type="entry name" value="alpha/beta-Hydrolases"/>
    <property type="match status" value="1"/>
</dbReference>
<evidence type="ECO:0000259" key="4">
    <source>
        <dbReference type="Pfam" id="PF00561"/>
    </source>
</evidence>
<dbReference type="RefSeq" id="WP_188392796.1">
    <property type="nucleotide sequence ID" value="NZ_BMEV01000055.1"/>
</dbReference>
<keyword evidence="1 3" id="KW-0474">Menaquinone biosynthesis</keyword>
<gene>
    <name evidence="3 5" type="primary">menH</name>
    <name evidence="5" type="ORF">GCM10010978_25440</name>
</gene>
<comment type="subunit">
    <text evidence="3">Monomer.</text>
</comment>
<dbReference type="UniPathway" id="UPA01057">
    <property type="reaction ID" value="UER00900"/>
</dbReference>
<dbReference type="PANTHER" id="PTHR42916:SF1">
    <property type="entry name" value="PROTEIN PHYLLO, CHLOROPLASTIC"/>
    <property type="match status" value="1"/>
</dbReference>
<dbReference type="NCBIfam" id="TIGR03695">
    <property type="entry name" value="menH_SHCHC"/>
    <property type="match status" value="1"/>
</dbReference>
<dbReference type="InterPro" id="IPR000639">
    <property type="entry name" value="Epox_hydrolase-like"/>
</dbReference>
<dbReference type="AlphaFoldDB" id="A0A8J2TPX1"/>
<evidence type="ECO:0000313" key="5">
    <source>
        <dbReference type="EMBL" id="GFZ84016.1"/>
    </source>
</evidence>
<comment type="pathway">
    <text evidence="3">Quinol/quinone metabolism; menaquinone biosynthesis.</text>
</comment>
<keyword evidence="2 3" id="KW-0456">Lyase</keyword>
<dbReference type="EMBL" id="BMEV01000055">
    <property type="protein sequence ID" value="GFZ84016.1"/>
    <property type="molecule type" value="Genomic_DNA"/>
</dbReference>
<comment type="function">
    <text evidence="3">Catalyzes a proton abstraction reaction that results in 2,5-elimination of pyruvate from 2-succinyl-5-enolpyruvyl-6-hydroxy-3-cyclohexene-1-carboxylate (SEPHCHC) and the formation of 2-succinyl-6-hydroxy-2,4-cyclohexadiene-1-carboxylate (SHCHC).</text>
</comment>
<dbReference type="PRINTS" id="PR00111">
    <property type="entry name" value="ABHYDROLASE"/>
</dbReference>
<dbReference type="Pfam" id="PF00561">
    <property type="entry name" value="Abhydrolase_1"/>
    <property type="match status" value="1"/>
</dbReference>
<dbReference type="InterPro" id="IPR000073">
    <property type="entry name" value="AB_hydrolase_1"/>
</dbReference>
<evidence type="ECO:0000256" key="3">
    <source>
        <dbReference type="HAMAP-Rule" id="MF_01660"/>
    </source>
</evidence>
<accession>A0A8J2TPX1</accession>
<protein>
    <recommendedName>
        <fullName evidence="3">Putative 2-succinyl-6-hydroxy-2,4-cyclohexadiene-1-carboxylate synthase</fullName>
        <shortName evidence="3">SHCHC synthase</shortName>
        <ecNumber evidence="3">4.2.99.20</ecNumber>
    </recommendedName>
</protein>
<name>A0A8J2TPX1_9BACI</name>
<dbReference type="UniPathway" id="UPA00079"/>
<dbReference type="PANTHER" id="PTHR42916">
    <property type="entry name" value="2-SUCCINYL-5-ENOLPYRUVYL-6-HYDROXY-3-CYCLOHEXENE-1-CARBOXYLATE SYNTHASE"/>
    <property type="match status" value="1"/>
</dbReference>
<comment type="catalytic activity">
    <reaction evidence="3">
        <text>5-enolpyruvoyl-6-hydroxy-2-succinyl-cyclohex-3-ene-1-carboxylate = (1R,6R)-6-hydroxy-2-succinyl-cyclohexa-2,4-diene-1-carboxylate + pyruvate</text>
        <dbReference type="Rhea" id="RHEA:25597"/>
        <dbReference type="ChEBI" id="CHEBI:15361"/>
        <dbReference type="ChEBI" id="CHEBI:58689"/>
        <dbReference type="ChEBI" id="CHEBI:58818"/>
        <dbReference type="EC" id="4.2.99.20"/>
    </reaction>
</comment>
<dbReference type="HAMAP" id="MF_01660">
    <property type="entry name" value="MenH"/>
    <property type="match status" value="1"/>
</dbReference>
<reference evidence="5" key="2">
    <citation type="submission" date="2020-09" db="EMBL/GenBank/DDBJ databases">
        <authorList>
            <person name="Sun Q."/>
            <person name="Zhou Y."/>
        </authorList>
    </citation>
    <scope>NUCLEOTIDE SEQUENCE</scope>
    <source>
        <strain evidence="5">CGMCC 1.12360</strain>
    </source>
</reference>
<evidence type="ECO:0000256" key="1">
    <source>
        <dbReference type="ARBA" id="ARBA00022428"/>
    </source>
</evidence>
<organism evidence="5 6">
    <name type="scientific">Compostibacillus humi</name>
    <dbReference type="NCBI Taxonomy" id="1245525"/>
    <lineage>
        <taxon>Bacteria</taxon>
        <taxon>Bacillati</taxon>
        <taxon>Bacillota</taxon>
        <taxon>Bacilli</taxon>
        <taxon>Bacillales</taxon>
        <taxon>Bacillaceae</taxon>
        <taxon>Compostibacillus</taxon>
    </lineage>
</organism>
<comment type="similarity">
    <text evidence="3">Belongs to the AB hydrolase superfamily. MenH family.</text>
</comment>
<sequence>MYYTIGDATYWYEVHGEGIPLVLLHGFTGSSATWRPLIPYFANTFQVIAVDLPGHGKTRCTTPRDMETVGEDLASLCRFLGIDSFHLLGYSMGGRAALSFAIRHPEMIRSLILESASPGLREEEERKQRRKNDEALAEKIIQGGIEEFVNEWENIPLFQSQKKLPAEVRERIRRERLEQDAYGLAMSLKYMGTGKQPSYWEQLSRFAKPVLLICGEEDKKFVQLNEKMNTLFPFSKLKICEKAGHAIHVENPDIFGKLVTEFIFEKEAKSIT</sequence>
<evidence type="ECO:0000313" key="6">
    <source>
        <dbReference type="Proteomes" id="UP000602050"/>
    </source>
</evidence>
<dbReference type="PRINTS" id="PR00412">
    <property type="entry name" value="EPOXHYDRLASE"/>
</dbReference>
<proteinExistence type="inferred from homology"/>
<evidence type="ECO:0000256" key="2">
    <source>
        <dbReference type="ARBA" id="ARBA00023239"/>
    </source>
</evidence>
<dbReference type="InterPro" id="IPR022485">
    <property type="entry name" value="SHCHC_synthase_MenH"/>
</dbReference>
<keyword evidence="6" id="KW-1185">Reference proteome</keyword>
<dbReference type="GO" id="GO:0009234">
    <property type="term" value="P:menaquinone biosynthetic process"/>
    <property type="evidence" value="ECO:0007669"/>
    <property type="project" value="UniProtKB-UniRule"/>
</dbReference>